<dbReference type="PANTHER" id="PTHR45436">
    <property type="entry name" value="SENSOR HISTIDINE KINASE YKOH"/>
    <property type="match status" value="1"/>
</dbReference>
<feature type="transmembrane region" description="Helical" evidence="11">
    <location>
        <begin position="125"/>
        <end position="147"/>
    </location>
</feature>
<dbReference type="Gene3D" id="3.30.565.10">
    <property type="entry name" value="Histidine kinase-like ATPase, C-terminal domain"/>
    <property type="match status" value="1"/>
</dbReference>
<reference evidence="14" key="1">
    <citation type="submission" date="2020-07" db="EMBL/GenBank/DDBJ databases">
        <authorList>
            <person name="Tarantini F.S."/>
            <person name="Hong K.W."/>
            <person name="Chan K.G."/>
        </authorList>
    </citation>
    <scope>NUCLEOTIDE SEQUENCE</scope>
    <source>
        <strain evidence="14">32-07</strain>
    </source>
</reference>
<dbReference type="SMART" id="SM00304">
    <property type="entry name" value="HAMP"/>
    <property type="match status" value="1"/>
</dbReference>
<evidence type="ECO:0000256" key="4">
    <source>
        <dbReference type="ARBA" id="ARBA00022553"/>
    </source>
</evidence>
<dbReference type="PROSITE" id="PS50109">
    <property type="entry name" value="HIS_KIN"/>
    <property type="match status" value="1"/>
</dbReference>
<evidence type="ECO:0000313" key="15">
    <source>
        <dbReference type="Proteomes" id="UP001049518"/>
    </source>
</evidence>
<comment type="catalytic activity">
    <reaction evidence="1">
        <text>ATP + protein L-histidine = ADP + protein N-phospho-L-histidine.</text>
        <dbReference type="EC" id="2.7.13.3"/>
    </reaction>
</comment>
<evidence type="ECO:0000256" key="10">
    <source>
        <dbReference type="ARBA" id="ARBA00023136"/>
    </source>
</evidence>
<evidence type="ECO:0000313" key="14">
    <source>
        <dbReference type="EMBL" id="QXJ26674.1"/>
    </source>
</evidence>
<evidence type="ECO:0000256" key="2">
    <source>
        <dbReference type="ARBA" id="ARBA00004236"/>
    </source>
</evidence>
<keyword evidence="6 11" id="KW-0812">Transmembrane</keyword>
<dbReference type="SUPFAM" id="SSF47384">
    <property type="entry name" value="Homodimeric domain of signal transducing histidine kinase"/>
    <property type="match status" value="1"/>
</dbReference>
<dbReference type="Pfam" id="PF00672">
    <property type="entry name" value="HAMP"/>
    <property type="match status" value="1"/>
</dbReference>
<dbReference type="InterPro" id="IPR036097">
    <property type="entry name" value="HisK_dim/P_sf"/>
</dbReference>
<dbReference type="SMART" id="SM00387">
    <property type="entry name" value="HATPase_c"/>
    <property type="match status" value="1"/>
</dbReference>
<dbReference type="Proteomes" id="UP001049518">
    <property type="component" value="Chromosome"/>
</dbReference>
<evidence type="ECO:0000256" key="11">
    <source>
        <dbReference type="SAM" id="Phobius"/>
    </source>
</evidence>
<dbReference type="Gene3D" id="6.10.340.10">
    <property type="match status" value="1"/>
</dbReference>
<dbReference type="PANTHER" id="PTHR45436:SF5">
    <property type="entry name" value="SENSOR HISTIDINE KINASE TRCS"/>
    <property type="match status" value="1"/>
</dbReference>
<keyword evidence="8 11" id="KW-1133">Transmembrane helix</keyword>
<evidence type="ECO:0000259" key="12">
    <source>
        <dbReference type="PROSITE" id="PS50109"/>
    </source>
</evidence>
<evidence type="ECO:0000256" key="8">
    <source>
        <dbReference type="ARBA" id="ARBA00022989"/>
    </source>
</evidence>
<dbReference type="CDD" id="cd00082">
    <property type="entry name" value="HisKA"/>
    <property type="match status" value="1"/>
</dbReference>
<dbReference type="InterPro" id="IPR004358">
    <property type="entry name" value="Sig_transdc_His_kin-like_C"/>
</dbReference>
<dbReference type="PRINTS" id="PR00344">
    <property type="entry name" value="BCTRLSENSOR"/>
</dbReference>
<keyword evidence="15" id="KW-1185">Reference proteome</keyword>
<dbReference type="CDD" id="cd00075">
    <property type="entry name" value="HATPase"/>
    <property type="match status" value="1"/>
</dbReference>
<keyword evidence="9" id="KW-0902">Two-component regulatory system</keyword>
<accession>A0ABX8R884</accession>
<evidence type="ECO:0000256" key="1">
    <source>
        <dbReference type="ARBA" id="ARBA00000085"/>
    </source>
</evidence>
<dbReference type="InterPro" id="IPR003660">
    <property type="entry name" value="HAMP_dom"/>
</dbReference>
<gene>
    <name evidence="14" type="ORF">AGRA3207_004453</name>
</gene>
<dbReference type="InterPro" id="IPR036890">
    <property type="entry name" value="HATPase_C_sf"/>
</dbReference>
<keyword evidence="4" id="KW-0597">Phosphoprotein</keyword>
<feature type="domain" description="Histidine kinase" evidence="12">
    <location>
        <begin position="212"/>
        <end position="418"/>
    </location>
</feature>
<protein>
    <recommendedName>
        <fullName evidence="3">histidine kinase</fullName>
        <ecNumber evidence="3">2.7.13.3</ecNumber>
    </recommendedName>
</protein>
<dbReference type="InterPro" id="IPR003661">
    <property type="entry name" value="HisK_dim/P_dom"/>
</dbReference>
<evidence type="ECO:0000256" key="6">
    <source>
        <dbReference type="ARBA" id="ARBA00022692"/>
    </source>
</evidence>
<organism evidence="14 15">
    <name type="scientific">Actinomadura graeca</name>
    <dbReference type="NCBI Taxonomy" id="2750812"/>
    <lineage>
        <taxon>Bacteria</taxon>
        <taxon>Bacillati</taxon>
        <taxon>Actinomycetota</taxon>
        <taxon>Actinomycetes</taxon>
        <taxon>Streptosporangiales</taxon>
        <taxon>Thermomonosporaceae</taxon>
        <taxon>Actinomadura</taxon>
    </lineage>
</organism>
<dbReference type="GO" id="GO:0016301">
    <property type="term" value="F:kinase activity"/>
    <property type="evidence" value="ECO:0007669"/>
    <property type="project" value="UniProtKB-KW"/>
</dbReference>
<dbReference type="InterPro" id="IPR050428">
    <property type="entry name" value="TCS_sensor_his_kinase"/>
</dbReference>
<keyword evidence="5" id="KW-0808">Transferase</keyword>
<dbReference type="InterPro" id="IPR003594">
    <property type="entry name" value="HATPase_dom"/>
</dbReference>
<dbReference type="PROSITE" id="PS50885">
    <property type="entry name" value="HAMP"/>
    <property type="match status" value="1"/>
</dbReference>
<dbReference type="Gene3D" id="1.10.287.130">
    <property type="match status" value="1"/>
</dbReference>
<dbReference type="CDD" id="cd06225">
    <property type="entry name" value="HAMP"/>
    <property type="match status" value="1"/>
</dbReference>
<evidence type="ECO:0000256" key="3">
    <source>
        <dbReference type="ARBA" id="ARBA00012438"/>
    </source>
</evidence>
<dbReference type="SUPFAM" id="SSF55874">
    <property type="entry name" value="ATPase domain of HSP90 chaperone/DNA topoisomerase II/histidine kinase"/>
    <property type="match status" value="1"/>
</dbReference>
<dbReference type="InterPro" id="IPR005467">
    <property type="entry name" value="His_kinase_dom"/>
</dbReference>
<dbReference type="EC" id="2.7.13.3" evidence="3"/>
<comment type="subcellular location">
    <subcellularLocation>
        <location evidence="2">Cell membrane</location>
    </subcellularLocation>
</comment>
<keyword evidence="7 14" id="KW-0418">Kinase</keyword>
<dbReference type="EMBL" id="CP059572">
    <property type="protein sequence ID" value="QXJ26674.1"/>
    <property type="molecule type" value="Genomic_DNA"/>
</dbReference>
<name>A0ABX8R884_9ACTN</name>
<dbReference type="SMART" id="SM00388">
    <property type="entry name" value="HisKA"/>
    <property type="match status" value="1"/>
</dbReference>
<evidence type="ECO:0000256" key="5">
    <source>
        <dbReference type="ARBA" id="ARBA00022679"/>
    </source>
</evidence>
<evidence type="ECO:0000256" key="7">
    <source>
        <dbReference type="ARBA" id="ARBA00022777"/>
    </source>
</evidence>
<evidence type="ECO:0000259" key="13">
    <source>
        <dbReference type="PROSITE" id="PS50885"/>
    </source>
</evidence>
<keyword evidence="10 11" id="KW-0472">Membrane</keyword>
<evidence type="ECO:0000256" key="9">
    <source>
        <dbReference type="ARBA" id="ARBA00023012"/>
    </source>
</evidence>
<dbReference type="Pfam" id="PF02518">
    <property type="entry name" value="HATPase_c"/>
    <property type="match status" value="1"/>
</dbReference>
<dbReference type="Pfam" id="PF00512">
    <property type="entry name" value="HisKA"/>
    <property type="match status" value="1"/>
</dbReference>
<feature type="domain" description="HAMP" evidence="13">
    <location>
        <begin position="151"/>
        <end position="204"/>
    </location>
</feature>
<proteinExistence type="predicted"/>
<sequence>MLLARDWAENEVEETAERTVERIAFDLVRGEPAKALRPRPGESPIVQVVSRDGRRVLAASEEIIGRPPLASADLIGGQLLIDRMICPGFLDDCVWIFGMRLRTSAYGDGVMVTAASPMPTLASAWLLPVALGLLLVALLSLIGWWTWHTVGRALAPVDRIRGELAHLSAGALDQRVTDPRTGGEIQDLAETVNETLDRLEEATNRERRFVSDASHDLRNPIAGLRTRLEVALEEPGDAGWRPAVRAALRDVDRLNEIVADLLELSRLDSRAPQPVERVDLADLARREIERRPGRTPVTTRLEPGVTVRANPVRLSRVLGNLLSNAERHTESAIEVVVERERDEAVVVVADDGAGVPEESRERVFERFARLPDSRRRDPQGTGLGLPIAREIAQIYGGTLSIADSAKGARFVMRLPLAAGRDPA</sequence>